<dbReference type="EC" id="2.7.6.3" evidence="3"/>
<feature type="domain" description="7,8-dihydro-6-hydroxymethylpterin-pyrophosphokinase" evidence="13">
    <location>
        <begin position="15"/>
        <end position="164"/>
    </location>
</feature>
<proteinExistence type="inferred from homology"/>
<keyword evidence="5 14" id="KW-0808">Transferase</keyword>
<keyword evidence="9" id="KW-0289">Folate biosynthesis</keyword>
<dbReference type="EMBL" id="FWFT01000002">
    <property type="protein sequence ID" value="SLN29336.1"/>
    <property type="molecule type" value="Genomic_DNA"/>
</dbReference>
<keyword evidence="6" id="KW-0547">Nucleotide-binding</keyword>
<keyword evidence="15" id="KW-1185">Reference proteome</keyword>
<keyword evidence="7 14" id="KW-0418">Kinase</keyword>
<dbReference type="Proteomes" id="UP000193623">
    <property type="component" value="Unassembled WGS sequence"/>
</dbReference>
<evidence type="ECO:0000256" key="3">
    <source>
        <dbReference type="ARBA" id="ARBA00013253"/>
    </source>
</evidence>
<dbReference type="GO" id="GO:0003848">
    <property type="term" value="F:2-amino-4-hydroxy-6-hydroxymethyldihydropteridine diphosphokinase activity"/>
    <property type="evidence" value="ECO:0007669"/>
    <property type="project" value="UniProtKB-EC"/>
</dbReference>
<dbReference type="RefSeq" id="WP_085863734.1">
    <property type="nucleotide sequence ID" value="NZ_FWFT01000002.1"/>
</dbReference>
<dbReference type="AlphaFoldDB" id="A0A1Y5S186"/>
<dbReference type="InterPro" id="IPR035907">
    <property type="entry name" value="Hppk_sf"/>
</dbReference>
<dbReference type="CDD" id="cd00483">
    <property type="entry name" value="HPPK"/>
    <property type="match status" value="1"/>
</dbReference>
<comment type="pathway">
    <text evidence="1">Cofactor biosynthesis; tetrahydrofolate biosynthesis; 2-amino-4-hydroxy-6-hydroxymethyl-7,8-dihydropteridine diphosphate from 7,8-dihydroneopterin triphosphate: step 4/4.</text>
</comment>
<evidence type="ECO:0000256" key="1">
    <source>
        <dbReference type="ARBA" id="ARBA00005051"/>
    </source>
</evidence>
<organism evidence="14 15">
    <name type="scientific">Pseudooctadecabacter jejudonensis</name>
    <dbReference type="NCBI Taxonomy" id="1391910"/>
    <lineage>
        <taxon>Bacteria</taxon>
        <taxon>Pseudomonadati</taxon>
        <taxon>Pseudomonadota</taxon>
        <taxon>Alphaproteobacteria</taxon>
        <taxon>Rhodobacterales</taxon>
        <taxon>Paracoccaceae</taxon>
        <taxon>Pseudooctadecabacter</taxon>
    </lineage>
</organism>
<dbReference type="OrthoDB" id="9808041at2"/>
<dbReference type="Gene3D" id="3.30.70.560">
    <property type="entry name" value="7,8-Dihydro-6-hydroxymethylpterin-pyrophosphokinase HPPK"/>
    <property type="match status" value="1"/>
</dbReference>
<dbReference type="SUPFAM" id="SSF55083">
    <property type="entry name" value="6-hydroxymethyl-7,8-dihydropterin pyrophosphokinase, HPPK"/>
    <property type="match status" value="1"/>
</dbReference>
<accession>A0A1Y5S186</accession>
<evidence type="ECO:0000256" key="6">
    <source>
        <dbReference type="ARBA" id="ARBA00022741"/>
    </source>
</evidence>
<dbReference type="PANTHER" id="PTHR43071">
    <property type="entry name" value="2-AMINO-4-HYDROXY-6-HYDROXYMETHYLDIHYDROPTERIDINE PYROPHOSPHOKINASE"/>
    <property type="match status" value="1"/>
</dbReference>
<sequence>MHQGEADNIGDITLLALGGNVPTRAGPPAQTLQAALGALEEVFGPLSVSHLYQTPAFPEGAGPDFVNAACTLKTGLAAPEILAQLHRIEADFDRTRAVRWGQRTLDLDLIACGGQILPDRTTYDHWRGLALEEQMVRPPDQLILPHPRLQDRAFVLVPLADVAPDWRHPVLGQTVRQMRDACSASDLASVRRLS</sequence>
<evidence type="ECO:0000256" key="4">
    <source>
        <dbReference type="ARBA" id="ARBA00016218"/>
    </source>
</evidence>
<evidence type="ECO:0000256" key="9">
    <source>
        <dbReference type="ARBA" id="ARBA00022909"/>
    </source>
</evidence>
<name>A0A1Y5S186_9RHOB</name>
<dbReference type="PANTHER" id="PTHR43071:SF1">
    <property type="entry name" value="2-AMINO-4-HYDROXY-6-HYDROXYMETHYLDIHYDROPTERIDINE PYROPHOSPHOKINASE"/>
    <property type="match status" value="1"/>
</dbReference>
<evidence type="ECO:0000256" key="2">
    <source>
        <dbReference type="ARBA" id="ARBA00005810"/>
    </source>
</evidence>
<keyword evidence="8" id="KW-0067">ATP-binding</keyword>
<dbReference type="GO" id="GO:0046656">
    <property type="term" value="P:folic acid biosynthetic process"/>
    <property type="evidence" value="ECO:0007669"/>
    <property type="project" value="UniProtKB-KW"/>
</dbReference>
<dbReference type="UniPathway" id="UPA00077">
    <property type="reaction ID" value="UER00155"/>
</dbReference>
<gene>
    <name evidence="14" type="primary">folK</name>
    <name evidence="14" type="ORF">PSJ8397_01274</name>
</gene>
<evidence type="ECO:0000256" key="5">
    <source>
        <dbReference type="ARBA" id="ARBA00022679"/>
    </source>
</evidence>
<evidence type="ECO:0000259" key="13">
    <source>
        <dbReference type="Pfam" id="PF01288"/>
    </source>
</evidence>
<dbReference type="InterPro" id="IPR000550">
    <property type="entry name" value="Hppk"/>
</dbReference>
<protein>
    <recommendedName>
        <fullName evidence="4">2-amino-4-hydroxy-6-hydroxymethyldihydropteridine pyrophosphokinase</fullName>
        <ecNumber evidence="3">2.7.6.3</ecNumber>
    </recommendedName>
    <alternativeName>
        <fullName evidence="11">6-hydroxymethyl-7,8-dihydropterin pyrophosphokinase</fullName>
    </alternativeName>
    <alternativeName>
        <fullName evidence="12">7,8-dihydro-6-hydroxymethylpterin-pyrophosphokinase</fullName>
    </alternativeName>
</protein>
<evidence type="ECO:0000256" key="12">
    <source>
        <dbReference type="ARBA" id="ARBA00033413"/>
    </source>
</evidence>
<dbReference type="GO" id="GO:0046654">
    <property type="term" value="P:tetrahydrofolate biosynthetic process"/>
    <property type="evidence" value="ECO:0007669"/>
    <property type="project" value="UniProtKB-UniPathway"/>
</dbReference>
<dbReference type="Pfam" id="PF01288">
    <property type="entry name" value="HPPK"/>
    <property type="match status" value="1"/>
</dbReference>
<evidence type="ECO:0000313" key="15">
    <source>
        <dbReference type="Proteomes" id="UP000193623"/>
    </source>
</evidence>
<evidence type="ECO:0000256" key="10">
    <source>
        <dbReference type="ARBA" id="ARBA00029409"/>
    </source>
</evidence>
<comment type="similarity">
    <text evidence="2">Belongs to the HPPK family.</text>
</comment>
<evidence type="ECO:0000313" key="14">
    <source>
        <dbReference type="EMBL" id="SLN29336.1"/>
    </source>
</evidence>
<comment type="function">
    <text evidence="10">Catalyzes the transfer of pyrophosphate from adenosine triphosphate (ATP) to 6-hydroxymethyl-7,8-dihydropterin, an enzymatic step in folate biosynthesis pathway.</text>
</comment>
<dbReference type="GO" id="GO:0005524">
    <property type="term" value="F:ATP binding"/>
    <property type="evidence" value="ECO:0007669"/>
    <property type="project" value="UniProtKB-KW"/>
</dbReference>
<evidence type="ECO:0000256" key="7">
    <source>
        <dbReference type="ARBA" id="ARBA00022777"/>
    </source>
</evidence>
<evidence type="ECO:0000256" key="11">
    <source>
        <dbReference type="ARBA" id="ARBA00029766"/>
    </source>
</evidence>
<reference evidence="14 15" key="1">
    <citation type="submission" date="2017-03" db="EMBL/GenBank/DDBJ databases">
        <authorList>
            <person name="Afonso C.L."/>
            <person name="Miller P.J."/>
            <person name="Scott M.A."/>
            <person name="Spackman E."/>
            <person name="Goraichik I."/>
            <person name="Dimitrov K.M."/>
            <person name="Suarez D.L."/>
            <person name="Swayne D.E."/>
        </authorList>
    </citation>
    <scope>NUCLEOTIDE SEQUENCE [LARGE SCALE GENOMIC DNA]</scope>
    <source>
        <strain evidence="14 15">CECT 8397</strain>
    </source>
</reference>
<dbReference type="GO" id="GO:0016301">
    <property type="term" value="F:kinase activity"/>
    <property type="evidence" value="ECO:0007669"/>
    <property type="project" value="UniProtKB-KW"/>
</dbReference>
<dbReference type="NCBIfam" id="TIGR01498">
    <property type="entry name" value="folK"/>
    <property type="match status" value="1"/>
</dbReference>
<evidence type="ECO:0000256" key="8">
    <source>
        <dbReference type="ARBA" id="ARBA00022840"/>
    </source>
</evidence>